<evidence type="ECO:0000256" key="1">
    <source>
        <dbReference type="ARBA" id="ARBA00005771"/>
    </source>
</evidence>
<dbReference type="InterPro" id="IPR000863">
    <property type="entry name" value="Sulfotransferase_dom"/>
</dbReference>
<name>A0A8B7ZEN9_ACAPL</name>
<dbReference type="FunFam" id="3.40.50.300:FF:000433">
    <property type="entry name" value="Estrogen sulfotransferase"/>
    <property type="match status" value="1"/>
</dbReference>
<evidence type="ECO:0000313" key="4">
    <source>
        <dbReference type="Proteomes" id="UP000694845"/>
    </source>
</evidence>
<evidence type="ECO:0000259" key="3">
    <source>
        <dbReference type="Pfam" id="PF00685"/>
    </source>
</evidence>
<comment type="similarity">
    <text evidence="1">Belongs to the sulfotransferase 1 family.</text>
</comment>
<evidence type="ECO:0000256" key="2">
    <source>
        <dbReference type="ARBA" id="ARBA00022679"/>
    </source>
</evidence>
<keyword evidence="4" id="KW-1185">Reference proteome</keyword>
<dbReference type="OrthoDB" id="205623at2759"/>
<dbReference type="KEGG" id="aplc:110986514"/>
<feature type="domain" description="Sulfotransferase" evidence="3">
    <location>
        <begin position="53"/>
        <end position="308"/>
    </location>
</feature>
<dbReference type="AlphaFoldDB" id="A0A8B7ZEN9"/>
<proteinExistence type="inferred from homology"/>
<dbReference type="Pfam" id="PF00685">
    <property type="entry name" value="Sulfotransfer_1"/>
    <property type="match status" value="1"/>
</dbReference>
<dbReference type="GeneID" id="110986514"/>
<dbReference type="RefSeq" id="XP_022104123.1">
    <property type="nucleotide sequence ID" value="XM_022248431.1"/>
</dbReference>
<dbReference type="SUPFAM" id="SSF52540">
    <property type="entry name" value="P-loop containing nucleoside triphosphate hydrolases"/>
    <property type="match status" value="1"/>
</dbReference>
<keyword evidence="2" id="KW-0808">Transferase</keyword>
<dbReference type="InterPro" id="IPR027417">
    <property type="entry name" value="P-loop_NTPase"/>
</dbReference>
<evidence type="ECO:0000313" key="5">
    <source>
        <dbReference type="RefSeq" id="XP_022104123.1"/>
    </source>
</evidence>
<dbReference type="GO" id="GO:0008146">
    <property type="term" value="F:sulfotransferase activity"/>
    <property type="evidence" value="ECO:0007669"/>
    <property type="project" value="InterPro"/>
</dbReference>
<organism evidence="4 5">
    <name type="scientific">Acanthaster planci</name>
    <name type="common">Crown-of-thorns starfish</name>
    <dbReference type="NCBI Taxonomy" id="133434"/>
    <lineage>
        <taxon>Eukaryota</taxon>
        <taxon>Metazoa</taxon>
        <taxon>Echinodermata</taxon>
        <taxon>Eleutherozoa</taxon>
        <taxon>Asterozoa</taxon>
        <taxon>Asteroidea</taxon>
        <taxon>Valvatacea</taxon>
        <taxon>Valvatida</taxon>
        <taxon>Acanthasteridae</taxon>
        <taxon>Acanthaster</taxon>
    </lineage>
</organism>
<accession>A0A8B7ZEN9</accession>
<dbReference type="Proteomes" id="UP000694845">
    <property type="component" value="Unplaced"/>
</dbReference>
<dbReference type="OMA" id="CELREYE"/>
<dbReference type="PANTHER" id="PTHR11783">
    <property type="entry name" value="SULFOTRANSFERASE SULT"/>
    <property type="match status" value="1"/>
</dbReference>
<dbReference type="Gene3D" id="3.40.50.300">
    <property type="entry name" value="P-loop containing nucleotide triphosphate hydrolases"/>
    <property type="match status" value="1"/>
</dbReference>
<sequence>MEKYVTVEEFAEVLSRRFSPEFPCELREYEGVALAPEVDKVAEDFKTYEVREDDCWLVTYPKAGTTWVQEIVSCLMHDEYLDPAKQIHTVFRVPYLDQTIPERARRWKNMPPPHKIAEEMPSPRVLKSHFPGQLLPPQLWEKKVKIIYIIRNPKDVLVSYYYFEKMFDPQRKEQSFGELLERANSGNIMYGVWWCHYLYFWKRRHEPNILLLRYEDLKKDLRGNVERISLFLGKNLPAKKLDEITEHCKFANMKANPMANHDVLYPESTKSGRSFMRKGKVGGWKEHFTVAQNEAMDALIKEKLHGTGLTFDD</sequence>
<gene>
    <name evidence="5" type="primary">LOC110986514</name>
</gene>
<protein>
    <submittedName>
        <fullName evidence="5">Sulfotransferase 1C2-like</fullName>
    </submittedName>
</protein>
<reference evidence="5" key="1">
    <citation type="submission" date="2025-08" db="UniProtKB">
        <authorList>
            <consortium name="RefSeq"/>
        </authorList>
    </citation>
    <scope>IDENTIFICATION</scope>
</reference>